<sequence>MKILPSMFIASSSESLKFARAIKERLGNELEINIWDEGENYKRPGEFLLDSLMQASDNYDFALVIFGAEDKSTSRGKTQRSPRDNVIFELGLFLGKLGRKRTFALMPRMKNNNYRIMTDLQNVNFIIYPPNFAEQGEALERICKEISQQVQAVWGEEVEAPLGVTNIADPLTRAIRNEILKNQGVVTIKNIALDMESTWPMVYERLLENGVVRSIVWHSIMVDEKSEACADLWSATVSPQTALNSERGIKKYFGVEANRNRLLQREVEFACRTYATPPCMHGFLINQSTAFISLCSLEAGALKGSPNPYIRLDRFTKGRDAKVAAHFIEAFSAWFDHHWQASGRWVWPDQH</sequence>
<protein>
    <submittedName>
        <fullName evidence="2">Nucleotide-binding protein</fullName>
    </submittedName>
</protein>
<dbReference type="Proteomes" id="UP000574067">
    <property type="component" value="Unassembled WGS sequence"/>
</dbReference>
<accession>A0A848F128</accession>
<gene>
    <name evidence="2" type="ORF">HHL10_02135</name>
</gene>
<evidence type="ECO:0000259" key="1">
    <source>
        <dbReference type="Pfam" id="PF10137"/>
    </source>
</evidence>
<reference evidence="2 3" key="1">
    <citation type="submission" date="2020-04" db="EMBL/GenBank/DDBJ databases">
        <title>Azohydromonas sp. isolated from soil.</title>
        <authorList>
            <person name="Dahal R.H."/>
        </authorList>
    </citation>
    <scope>NUCLEOTIDE SEQUENCE [LARGE SCALE GENOMIC DNA]</scope>
    <source>
        <strain evidence="2 3">G-1-1-14</strain>
    </source>
</reference>
<evidence type="ECO:0000313" key="2">
    <source>
        <dbReference type="EMBL" id="NML13777.1"/>
    </source>
</evidence>
<evidence type="ECO:0000313" key="3">
    <source>
        <dbReference type="Proteomes" id="UP000574067"/>
    </source>
</evidence>
<name>A0A848F128_9BURK</name>
<dbReference type="Pfam" id="PF10137">
    <property type="entry name" value="CAP12-PCTIR_TIR"/>
    <property type="match status" value="1"/>
</dbReference>
<dbReference type="RefSeq" id="WP_169158671.1">
    <property type="nucleotide sequence ID" value="NZ_JABBFW010000001.1"/>
</dbReference>
<dbReference type="InterPro" id="IPR019302">
    <property type="entry name" value="CAP12/PCTIR_TIR_dom"/>
</dbReference>
<comment type="caution">
    <text evidence="2">The sequence shown here is derived from an EMBL/GenBank/DDBJ whole genome shotgun (WGS) entry which is preliminary data.</text>
</comment>
<proteinExistence type="predicted"/>
<dbReference type="AlphaFoldDB" id="A0A848F128"/>
<keyword evidence="3" id="KW-1185">Reference proteome</keyword>
<dbReference type="GO" id="GO:0050135">
    <property type="term" value="F:NADP+ nucleosidase activity"/>
    <property type="evidence" value="ECO:0007669"/>
    <property type="project" value="InterPro"/>
</dbReference>
<dbReference type="EMBL" id="JABBFW010000001">
    <property type="protein sequence ID" value="NML13777.1"/>
    <property type="molecule type" value="Genomic_DNA"/>
</dbReference>
<feature type="domain" description="CD-NTase-associated protein 12/Pycsar effector protein TIR" evidence="1">
    <location>
        <begin position="7"/>
        <end position="125"/>
    </location>
</feature>
<organism evidence="2 3">
    <name type="scientific">Azohydromonas caseinilytica</name>
    <dbReference type="NCBI Taxonomy" id="2728836"/>
    <lineage>
        <taxon>Bacteria</taxon>
        <taxon>Pseudomonadati</taxon>
        <taxon>Pseudomonadota</taxon>
        <taxon>Betaproteobacteria</taxon>
        <taxon>Burkholderiales</taxon>
        <taxon>Sphaerotilaceae</taxon>
        <taxon>Azohydromonas</taxon>
    </lineage>
</organism>